<evidence type="ECO:0000256" key="5">
    <source>
        <dbReference type="PROSITE-ProRule" id="PRU10141"/>
    </source>
</evidence>
<name>A0A1V9ZJA2_ACHHY</name>
<dbReference type="PROSITE" id="PS00108">
    <property type="entry name" value="PROTEIN_KINASE_ST"/>
    <property type="match status" value="1"/>
</dbReference>
<dbReference type="SUPFAM" id="SSF52058">
    <property type="entry name" value="L domain-like"/>
    <property type="match status" value="1"/>
</dbReference>
<organism evidence="8 9">
    <name type="scientific">Achlya hypogyna</name>
    <name type="common">Oomycete</name>
    <name type="synonym">Protoachlya hypogyna</name>
    <dbReference type="NCBI Taxonomy" id="1202772"/>
    <lineage>
        <taxon>Eukaryota</taxon>
        <taxon>Sar</taxon>
        <taxon>Stramenopiles</taxon>
        <taxon>Oomycota</taxon>
        <taxon>Saprolegniomycetes</taxon>
        <taxon>Saprolegniales</taxon>
        <taxon>Achlyaceae</taxon>
        <taxon>Achlya</taxon>
    </lineage>
</organism>
<dbReference type="PANTHER" id="PTHR44329:SF214">
    <property type="entry name" value="PROTEIN KINASE DOMAIN-CONTAINING PROTEIN"/>
    <property type="match status" value="1"/>
</dbReference>
<accession>A0A1V9ZJA2</accession>
<keyword evidence="9" id="KW-1185">Reference proteome</keyword>
<feature type="domain" description="Protein kinase" evidence="7">
    <location>
        <begin position="395"/>
        <end position="651"/>
    </location>
</feature>
<dbReference type="InterPro" id="IPR000719">
    <property type="entry name" value="Prot_kinase_dom"/>
</dbReference>
<dbReference type="InterPro" id="IPR017441">
    <property type="entry name" value="Protein_kinase_ATP_BS"/>
</dbReference>
<keyword evidence="8" id="KW-0808">Transferase</keyword>
<proteinExistence type="predicted"/>
<dbReference type="InterPro" id="IPR051681">
    <property type="entry name" value="Ser/Thr_Kinases-Pseudokinases"/>
</dbReference>
<dbReference type="GO" id="GO:0004674">
    <property type="term" value="F:protein serine/threonine kinase activity"/>
    <property type="evidence" value="ECO:0007669"/>
    <property type="project" value="TreeGrafter"/>
</dbReference>
<dbReference type="Gene3D" id="1.10.510.10">
    <property type="entry name" value="Transferase(Phosphotransferase) domain 1"/>
    <property type="match status" value="1"/>
</dbReference>
<evidence type="ECO:0000256" key="3">
    <source>
        <dbReference type="ARBA" id="ARBA00022741"/>
    </source>
</evidence>
<dbReference type="PROSITE" id="PS00107">
    <property type="entry name" value="PROTEIN_KINASE_ATP"/>
    <property type="match status" value="1"/>
</dbReference>
<feature type="binding site" evidence="5">
    <location>
        <position position="423"/>
    </location>
    <ligand>
        <name>ATP</name>
        <dbReference type="ChEBI" id="CHEBI:30616"/>
    </ligand>
</feature>
<dbReference type="EMBL" id="JNBR01000090">
    <property type="protein sequence ID" value="OQR98064.1"/>
    <property type="molecule type" value="Genomic_DNA"/>
</dbReference>
<keyword evidence="6" id="KW-0472">Membrane</keyword>
<keyword evidence="2" id="KW-0677">Repeat</keyword>
<dbReference type="Proteomes" id="UP000243579">
    <property type="component" value="Unassembled WGS sequence"/>
</dbReference>
<evidence type="ECO:0000256" key="6">
    <source>
        <dbReference type="SAM" id="Phobius"/>
    </source>
</evidence>
<evidence type="ECO:0000313" key="8">
    <source>
        <dbReference type="EMBL" id="OQR98064.1"/>
    </source>
</evidence>
<dbReference type="InterPro" id="IPR008271">
    <property type="entry name" value="Ser/Thr_kinase_AS"/>
</dbReference>
<keyword evidence="6" id="KW-1133">Transmembrane helix</keyword>
<dbReference type="Pfam" id="PF00069">
    <property type="entry name" value="Pkinase"/>
    <property type="match status" value="1"/>
</dbReference>
<feature type="transmembrane region" description="Helical" evidence="6">
    <location>
        <begin position="315"/>
        <end position="339"/>
    </location>
</feature>
<keyword evidence="1" id="KW-0433">Leucine-rich repeat</keyword>
<dbReference type="SUPFAM" id="SSF56112">
    <property type="entry name" value="Protein kinase-like (PK-like)"/>
    <property type="match status" value="1"/>
</dbReference>
<dbReference type="PANTHER" id="PTHR44329">
    <property type="entry name" value="SERINE/THREONINE-PROTEIN KINASE TNNI3K-RELATED"/>
    <property type="match status" value="1"/>
</dbReference>
<keyword evidence="8" id="KW-0418">Kinase</keyword>
<reference evidence="8 9" key="1">
    <citation type="journal article" date="2014" name="Genome Biol. Evol.">
        <title>The secreted proteins of Achlya hypogyna and Thraustotheca clavata identify the ancestral oomycete secretome and reveal gene acquisitions by horizontal gene transfer.</title>
        <authorList>
            <person name="Misner I."/>
            <person name="Blouin N."/>
            <person name="Leonard G."/>
            <person name="Richards T.A."/>
            <person name="Lane C.E."/>
        </authorList>
    </citation>
    <scope>NUCLEOTIDE SEQUENCE [LARGE SCALE GENOMIC DNA]</scope>
    <source>
        <strain evidence="8 9">ATCC 48635</strain>
    </source>
</reference>
<dbReference type="Gene3D" id="3.30.200.20">
    <property type="entry name" value="Phosphorylase Kinase, domain 1"/>
    <property type="match status" value="1"/>
</dbReference>
<keyword evidence="6" id="KW-0812">Transmembrane</keyword>
<dbReference type="SMART" id="SM00220">
    <property type="entry name" value="S_TKc"/>
    <property type="match status" value="1"/>
</dbReference>
<dbReference type="InterPro" id="IPR032675">
    <property type="entry name" value="LRR_dom_sf"/>
</dbReference>
<gene>
    <name evidence="8" type="ORF">ACHHYP_09187</name>
</gene>
<evidence type="ECO:0000259" key="7">
    <source>
        <dbReference type="PROSITE" id="PS50011"/>
    </source>
</evidence>
<evidence type="ECO:0000313" key="9">
    <source>
        <dbReference type="Proteomes" id="UP000243579"/>
    </source>
</evidence>
<dbReference type="AlphaFoldDB" id="A0A1V9ZJA2"/>
<evidence type="ECO:0000256" key="1">
    <source>
        <dbReference type="ARBA" id="ARBA00022614"/>
    </source>
</evidence>
<evidence type="ECO:0000256" key="2">
    <source>
        <dbReference type="ARBA" id="ARBA00022737"/>
    </source>
</evidence>
<keyword evidence="4 5" id="KW-0067">ATP-binding</keyword>
<dbReference type="GO" id="GO:0005524">
    <property type="term" value="F:ATP binding"/>
    <property type="evidence" value="ECO:0007669"/>
    <property type="project" value="UniProtKB-UniRule"/>
</dbReference>
<protein>
    <submittedName>
        <fullName evidence="8">Protein kinase</fullName>
    </submittedName>
</protein>
<dbReference type="InterPro" id="IPR001611">
    <property type="entry name" value="Leu-rich_rpt"/>
</dbReference>
<evidence type="ECO:0000256" key="4">
    <source>
        <dbReference type="ARBA" id="ARBA00022840"/>
    </source>
</evidence>
<dbReference type="Gene3D" id="3.80.10.10">
    <property type="entry name" value="Ribonuclease Inhibitor"/>
    <property type="match status" value="1"/>
</dbReference>
<dbReference type="STRING" id="1202772.A0A1V9ZJA2"/>
<dbReference type="OrthoDB" id="20134at2759"/>
<dbReference type="PROSITE" id="PS51450">
    <property type="entry name" value="LRR"/>
    <property type="match status" value="1"/>
</dbReference>
<keyword evidence="3 5" id="KW-0547">Nucleotide-binding</keyword>
<sequence>MECPFQAFTSTFTCGRPYCAAPVSCCLVDTNCSTIKAYPMVLPDKIEDPIDLIHKLPNASHITFSYNGIMQIGLRIPNTTDASTLSANVSSLAIYGAFFNVSGMYLPRALTTLAFEESFVIDNSWPSQINRRKNFWPPSLTHISMRNNNFLSFADATSTTAMDWPPNLVYLDLSLNLIETFENLPFVHTLNMSYNRLHQLQAMDLSEAAVLDFSNNPYLTSLDLVMAPNNDNTTRLHYLYLQNSPLTWISTDVAAFAELRQAHVVMNASAQFDLAGGCASPDTLRVYDPSAALLAKVLAVCVNGGPDPDEARSGLGAGAIVAIVVASVVVVAAALAFFWRRRHQAPTSLKSVTEPNTEMSCRSDFAPIAEDATRSRETQGSAVLQLFRIDAQDIELLDVVLGLGSFGHVVLGRYKGKELVAIKALRREKQTPEHVETLLDEIELMTKHAQESYMEGGDLQARLQSTRDLPWAHKVLWARHIALGLVYLHGQHVIHRDVKSRNVLLTADGDAKLADLGIARHVTEESMTNAVGTYRWTAPEVLKGKHYDTKADIYSFGMVLTELDSHAMPYADFRNQRGEPLGNFAIMYKAQYDRTRHISHALQVMQGKITPSFSPECPQWLQHLALHCIAHAPDQRPSATDLIDALNRIEA</sequence>
<dbReference type="InterPro" id="IPR011009">
    <property type="entry name" value="Kinase-like_dom_sf"/>
</dbReference>
<dbReference type="PROSITE" id="PS50011">
    <property type="entry name" value="PROTEIN_KINASE_DOM"/>
    <property type="match status" value="1"/>
</dbReference>
<comment type="caution">
    <text evidence="8">The sequence shown here is derived from an EMBL/GenBank/DDBJ whole genome shotgun (WGS) entry which is preliminary data.</text>
</comment>